<dbReference type="PANTHER" id="PTHR34820">
    <property type="entry name" value="INNER MEMBRANE PROTEIN YEBZ"/>
    <property type="match status" value="1"/>
</dbReference>
<evidence type="ECO:0000259" key="8">
    <source>
        <dbReference type="Pfam" id="PF04234"/>
    </source>
</evidence>
<keyword evidence="5" id="KW-0574">Periplasm</keyword>
<comment type="subcellular location">
    <subcellularLocation>
        <location evidence="1">Cell envelope</location>
    </subcellularLocation>
    <subcellularLocation>
        <location evidence="5">Periplasm</location>
    </subcellularLocation>
</comment>
<dbReference type="EMBL" id="AP019537">
    <property type="protein sequence ID" value="BBJ04936.1"/>
    <property type="molecule type" value="Genomic_DNA"/>
</dbReference>
<dbReference type="GO" id="GO:0006825">
    <property type="term" value="P:copper ion transport"/>
    <property type="evidence" value="ECO:0007669"/>
    <property type="project" value="InterPro"/>
</dbReference>
<name>A0A455W690_MARNT</name>
<reference evidence="9" key="1">
    <citation type="submission" date="2019-03" db="EMBL/GenBank/DDBJ databases">
        <title>Whole genome analysis of nitrate-reducing bacteria Marinobacter hydrocarbonoclasticus YB03.</title>
        <authorList>
            <person name="Azam A.H."/>
            <person name="Yuk S.R."/>
            <person name="Kamarisima K."/>
            <person name="Miyanaga K."/>
            <person name="Tanji Y."/>
        </authorList>
    </citation>
    <scope>NUCLEOTIDE SEQUENCE</scope>
    <source>
        <strain evidence="9">YB03</strain>
    </source>
</reference>
<dbReference type="GO" id="GO:0005507">
    <property type="term" value="F:copper ion binding"/>
    <property type="evidence" value="ECO:0007669"/>
    <property type="project" value="UniProtKB-UniRule"/>
</dbReference>
<dbReference type="InterPro" id="IPR032694">
    <property type="entry name" value="CopC/D"/>
</dbReference>
<proteinExistence type="inferred from homology"/>
<dbReference type="AlphaFoldDB" id="A0A455W690"/>
<feature type="signal peptide" evidence="7">
    <location>
        <begin position="1"/>
        <end position="24"/>
    </location>
</feature>
<keyword evidence="2 5" id="KW-0479">Metal-binding</keyword>
<evidence type="ECO:0000256" key="5">
    <source>
        <dbReference type="RuleBase" id="RU369037"/>
    </source>
</evidence>
<feature type="domain" description="CopC" evidence="8">
    <location>
        <begin position="25"/>
        <end position="116"/>
    </location>
</feature>
<dbReference type="InterPro" id="IPR007348">
    <property type="entry name" value="CopC_dom"/>
</dbReference>
<feature type="chain" id="PRO_5019808604" description="Copper resistance protein C" evidence="7">
    <location>
        <begin position="25"/>
        <end position="141"/>
    </location>
</feature>
<dbReference type="GO" id="GO:0046688">
    <property type="term" value="P:response to copper ion"/>
    <property type="evidence" value="ECO:0007669"/>
    <property type="project" value="UniProtKB-UniRule"/>
</dbReference>
<evidence type="ECO:0000256" key="2">
    <source>
        <dbReference type="ARBA" id="ARBA00022723"/>
    </source>
</evidence>
<dbReference type="InterPro" id="IPR014755">
    <property type="entry name" value="Cu-Rt/internalin_Ig-like"/>
</dbReference>
<protein>
    <recommendedName>
        <fullName evidence="5">Copper resistance protein C</fullName>
    </recommendedName>
</protein>
<accession>A0A455W690</accession>
<gene>
    <name evidence="9" type="ORF">YBY_27850</name>
</gene>
<keyword evidence="4 5" id="KW-0186">Copper</keyword>
<dbReference type="InterPro" id="IPR014756">
    <property type="entry name" value="Ig_E-set"/>
</dbReference>
<organism evidence="9">
    <name type="scientific">Marinobacter nauticus</name>
    <name type="common">Marinobacter hydrocarbonoclasticus</name>
    <name type="synonym">Marinobacter aquaeolei</name>
    <dbReference type="NCBI Taxonomy" id="2743"/>
    <lineage>
        <taxon>Bacteria</taxon>
        <taxon>Pseudomonadati</taxon>
        <taxon>Pseudomonadota</taxon>
        <taxon>Gammaproteobacteria</taxon>
        <taxon>Pseudomonadales</taxon>
        <taxon>Marinobacteraceae</taxon>
        <taxon>Marinobacter</taxon>
    </lineage>
</organism>
<evidence type="ECO:0000313" key="9">
    <source>
        <dbReference type="EMBL" id="BBJ04936.1"/>
    </source>
</evidence>
<dbReference type="GO" id="GO:0030313">
    <property type="term" value="C:cell envelope"/>
    <property type="evidence" value="ECO:0007669"/>
    <property type="project" value="UniProtKB-SubCell"/>
</dbReference>
<dbReference type="Pfam" id="PF04234">
    <property type="entry name" value="CopC"/>
    <property type="match status" value="1"/>
</dbReference>
<sequence length="141" mass="15654">MAKQLLTPLLLMLFTLTSAGLANAHTDVVYSSPASDEHVQTPPEQLELRFGDTVRLMRVNLTDGAGDRVRVDFRPSRESQTDYRIDLPTLQEGHYEVEWRAMADDGHTMTGSFSFHLGESAEDHESHQGAASGQDAHEGHH</sequence>
<feature type="region of interest" description="Disordered" evidence="6">
    <location>
        <begin position="120"/>
        <end position="141"/>
    </location>
</feature>
<dbReference type="GO" id="GO:0005886">
    <property type="term" value="C:plasma membrane"/>
    <property type="evidence" value="ECO:0007669"/>
    <property type="project" value="TreeGrafter"/>
</dbReference>
<evidence type="ECO:0000256" key="7">
    <source>
        <dbReference type="SAM" id="SignalP"/>
    </source>
</evidence>
<evidence type="ECO:0000256" key="3">
    <source>
        <dbReference type="ARBA" id="ARBA00022729"/>
    </source>
</evidence>
<evidence type="ECO:0000256" key="1">
    <source>
        <dbReference type="ARBA" id="ARBA00004196"/>
    </source>
</evidence>
<comment type="function">
    <text evidence="5">Involved in copper resistance.</text>
</comment>
<dbReference type="SUPFAM" id="SSF81296">
    <property type="entry name" value="E set domains"/>
    <property type="match status" value="1"/>
</dbReference>
<evidence type="ECO:0000256" key="6">
    <source>
        <dbReference type="SAM" id="MobiDB-lite"/>
    </source>
</evidence>
<dbReference type="PANTHER" id="PTHR34820:SF4">
    <property type="entry name" value="INNER MEMBRANE PROTEIN YEBZ"/>
    <property type="match status" value="1"/>
</dbReference>
<dbReference type="GO" id="GO:0042597">
    <property type="term" value="C:periplasmic space"/>
    <property type="evidence" value="ECO:0007669"/>
    <property type="project" value="UniProtKB-SubCell"/>
</dbReference>
<dbReference type="Gene3D" id="2.60.40.1220">
    <property type="match status" value="1"/>
</dbReference>
<keyword evidence="3 5" id="KW-0732">Signal</keyword>
<comment type="similarity">
    <text evidence="5">Belongs to the CopC family.</text>
</comment>
<evidence type="ECO:0000256" key="4">
    <source>
        <dbReference type="ARBA" id="ARBA00023008"/>
    </source>
</evidence>